<dbReference type="STRING" id="690850.Desaf_0761"/>
<keyword evidence="2" id="KW-1185">Reference proteome</keyword>
<gene>
    <name evidence="1" type="ORF">Desaf_0761</name>
</gene>
<dbReference type="eggNOG" id="COG0742">
    <property type="taxonomic scope" value="Bacteria"/>
</dbReference>
<accession>F3YUT5</accession>
<dbReference type="AlphaFoldDB" id="F3YUT5"/>
<reference evidence="1 2" key="1">
    <citation type="journal article" date="2011" name="J. Bacteriol.">
        <title>Genome sequence of the mercury-methylating and pleomorphic Desulfovibrio africanus Strain Walvis Bay.</title>
        <authorList>
            <person name="Brown S.D."/>
            <person name="Wall J.D."/>
            <person name="Kucken A.M."/>
            <person name="Gilmour C.C."/>
            <person name="Podar M."/>
            <person name="Brandt C.C."/>
            <person name="Teshima H."/>
            <person name="Detter J.C."/>
            <person name="Han C.S."/>
            <person name="Land M.L."/>
            <person name="Lucas S."/>
            <person name="Han J."/>
            <person name="Pennacchio L."/>
            <person name="Nolan M."/>
            <person name="Pitluck S."/>
            <person name="Woyke T."/>
            <person name="Goodwin L."/>
            <person name="Palumbo A.V."/>
            <person name="Elias D.A."/>
        </authorList>
    </citation>
    <scope>NUCLEOTIDE SEQUENCE [LARGE SCALE GENOMIC DNA]</scope>
    <source>
        <strain evidence="1 2">Walvis Bay</strain>
    </source>
</reference>
<sequence>MSQTDFSPWSFYETRCAGLANGLEIFRNNWTTDLSPLGVKPFGKAQLLTDSRFDWFLARYGSLLNKNVLELGSLEGAHSILLERNGARNVLGLEANSIHYLKSLVIKEYLGLRHITFMLGDFIQYLHQTRDYYDLTFACGVLYHMTNPAELLQLAAERSDALFLWTVLYDSDALPEHMKPRLSGPVELQAGDLTYQGFRHVYAREAALELNKKVKFTGGMEQYSIWLELQELLRILKHWGYKKIIRPDNVTHNNRHGSNICLLCFK</sequence>
<evidence type="ECO:0008006" key="3">
    <source>
        <dbReference type="Google" id="ProtNLM"/>
    </source>
</evidence>
<dbReference type="Gene3D" id="3.40.50.150">
    <property type="entry name" value="Vaccinia Virus protein VP39"/>
    <property type="match status" value="1"/>
</dbReference>
<dbReference type="InterPro" id="IPR029063">
    <property type="entry name" value="SAM-dependent_MTases_sf"/>
</dbReference>
<dbReference type="RefSeq" id="WP_014258947.1">
    <property type="nucleotide sequence ID" value="NC_016629.1"/>
</dbReference>
<proteinExistence type="predicted"/>
<organism evidence="1 2">
    <name type="scientific">Desulfocurvibacter africanus subsp. africanus str. Walvis Bay</name>
    <dbReference type="NCBI Taxonomy" id="690850"/>
    <lineage>
        <taxon>Bacteria</taxon>
        <taxon>Pseudomonadati</taxon>
        <taxon>Thermodesulfobacteriota</taxon>
        <taxon>Desulfovibrionia</taxon>
        <taxon>Desulfovibrionales</taxon>
        <taxon>Desulfovibrionaceae</taxon>
        <taxon>Desulfocurvibacter</taxon>
    </lineage>
</organism>
<protein>
    <recommendedName>
        <fullName evidence="3">Methyltransferase type 11</fullName>
    </recommendedName>
</protein>
<dbReference type="InterPro" id="IPR027555">
    <property type="entry name" value="Mo5U34_MeTrfas-like"/>
</dbReference>
<dbReference type="KEGG" id="daf:Desaf_0761"/>
<dbReference type="Pfam" id="PF08003">
    <property type="entry name" value="Methyltransf_9"/>
    <property type="match status" value="1"/>
</dbReference>
<evidence type="ECO:0000313" key="2">
    <source>
        <dbReference type="Proteomes" id="UP000007844"/>
    </source>
</evidence>
<dbReference type="Proteomes" id="UP000007844">
    <property type="component" value="Chromosome"/>
</dbReference>
<dbReference type="SUPFAM" id="SSF53335">
    <property type="entry name" value="S-adenosyl-L-methionine-dependent methyltransferases"/>
    <property type="match status" value="1"/>
</dbReference>
<name>F3YUT5_DESAF</name>
<dbReference type="CDD" id="cd02440">
    <property type="entry name" value="AdoMet_MTases"/>
    <property type="match status" value="1"/>
</dbReference>
<dbReference type="EMBL" id="CP003221">
    <property type="protein sequence ID" value="EGJ49112.1"/>
    <property type="molecule type" value="Genomic_DNA"/>
</dbReference>
<dbReference type="HOGENOM" id="CLU_1064247_0_0_7"/>
<evidence type="ECO:0000313" key="1">
    <source>
        <dbReference type="EMBL" id="EGJ49112.1"/>
    </source>
</evidence>